<dbReference type="AlphaFoldDB" id="A0A7Z0B1C5"/>
<gene>
    <name evidence="2" type="ORF">GGD41_003688</name>
</gene>
<feature type="transmembrane region" description="Helical" evidence="1">
    <location>
        <begin position="66"/>
        <end position="89"/>
    </location>
</feature>
<evidence type="ECO:0000313" key="3">
    <source>
        <dbReference type="Proteomes" id="UP000572540"/>
    </source>
</evidence>
<dbReference type="EMBL" id="JACCAU010000001">
    <property type="protein sequence ID" value="NYH16460.1"/>
    <property type="molecule type" value="Genomic_DNA"/>
</dbReference>
<reference evidence="2 3" key="1">
    <citation type="submission" date="2020-07" db="EMBL/GenBank/DDBJ databases">
        <title>Exploring microbial biodiversity for novel pathways involved in the catabolism of aromatic compounds derived from lignin.</title>
        <authorList>
            <person name="Elkins J."/>
        </authorList>
    </citation>
    <scope>NUCLEOTIDE SEQUENCE [LARGE SCALE GENOMIC DNA]</scope>
    <source>
        <strain evidence="2 3">H2C3B</strain>
    </source>
</reference>
<keyword evidence="1" id="KW-0812">Transmembrane</keyword>
<name>A0A7Z0B1C5_9BURK</name>
<dbReference type="Proteomes" id="UP000572540">
    <property type="component" value="Unassembled WGS sequence"/>
</dbReference>
<evidence type="ECO:0000313" key="2">
    <source>
        <dbReference type="EMBL" id="NYH16460.1"/>
    </source>
</evidence>
<keyword evidence="1" id="KW-0472">Membrane</keyword>
<organism evidence="2 3">
    <name type="scientific">Paraburkholderia bryophila</name>
    <dbReference type="NCBI Taxonomy" id="420952"/>
    <lineage>
        <taxon>Bacteria</taxon>
        <taxon>Pseudomonadati</taxon>
        <taxon>Pseudomonadota</taxon>
        <taxon>Betaproteobacteria</taxon>
        <taxon>Burkholderiales</taxon>
        <taxon>Burkholderiaceae</taxon>
        <taxon>Paraburkholderia</taxon>
    </lineage>
</organism>
<protein>
    <submittedName>
        <fullName evidence="2">Uncharacterized protein</fullName>
    </submittedName>
</protein>
<evidence type="ECO:0000256" key="1">
    <source>
        <dbReference type="SAM" id="Phobius"/>
    </source>
</evidence>
<dbReference type="RefSeq" id="WP_179712772.1">
    <property type="nucleotide sequence ID" value="NZ_JACCAU010000001.1"/>
</dbReference>
<accession>A0A7Z0B1C5</accession>
<sequence>MVVVCGDFGKAFEQNMNALGLPAPSNLFGTIQAATSNVATMLVALKTLGPGATIAELIGATTALELLSVVGALSASFYAGACVGSLIVASNTAMKCTSRATVAATLQTWAGRNGLVIPHSMLVFIQRHPEVLIDTPSRRNYAFLASHQRVTA</sequence>
<keyword evidence="1" id="KW-1133">Transmembrane helix</keyword>
<comment type="caution">
    <text evidence="2">The sequence shown here is derived from an EMBL/GenBank/DDBJ whole genome shotgun (WGS) entry which is preliminary data.</text>
</comment>
<proteinExistence type="predicted"/>